<keyword evidence="1" id="KW-0812">Transmembrane</keyword>
<gene>
    <name evidence="2" type="primary">orf127</name>
</gene>
<protein>
    <submittedName>
        <fullName evidence="2">Uncharacterized protein</fullName>
    </submittedName>
</protein>
<feature type="transmembrane region" description="Helical" evidence="1">
    <location>
        <begin position="7"/>
        <end position="29"/>
    </location>
</feature>
<evidence type="ECO:0000256" key="1">
    <source>
        <dbReference type="SAM" id="Phobius"/>
    </source>
</evidence>
<evidence type="ECO:0000313" key="2">
    <source>
        <dbReference type="EMBL" id="AWJ63915.1"/>
    </source>
</evidence>
<accession>A0A2S1WBG0</accession>
<sequence length="127" mass="14221">MQSNNHLLVDILVGVLIVGNIGIAAYFGYNWFYPVTEELEELFEEVTTTTTVICTTILPKGEPTPPTTTDQVITTADHAIINTIDEDFEVETYTLDPHLFTVLDYPIVLQDIFTQDMVFSSIVSNFA</sequence>
<keyword evidence="1" id="KW-1133">Transmembrane helix</keyword>
<organism evidence="2">
    <name type="scientific">Ganoderma leucocontextum</name>
    <dbReference type="NCBI Taxonomy" id="1566825"/>
    <lineage>
        <taxon>Eukaryota</taxon>
        <taxon>Fungi</taxon>
        <taxon>Dikarya</taxon>
        <taxon>Basidiomycota</taxon>
        <taxon>Agaricomycotina</taxon>
        <taxon>Agaricomycetes</taxon>
        <taxon>Polyporales</taxon>
        <taxon>Polyporaceae</taxon>
        <taxon>Ganoderma</taxon>
    </lineage>
</organism>
<reference evidence="2" key="1">
    <citation type="journal article" date="2019" name="Int. J. Biol. Macromol.">
        <title>The complete mitochondrial genomes of five important medicinal Ganoderma species: Features, evolution, and phylogeny.</title>
        <authorList>
            <person name="Li Q."/>
            <person name="Xiang D."/>
            <person name="Wan Y."/>
            <person name="Wu Q."/>
            <person name="Wu X."/>
            <person name="Ma C."/>
            <person name="Song Y."/>
            <person name="Zhao G."/>
            <person name="Huang W."/>
        </authorList>
    </citation>
    <scope>NUCLEOTIDE SEQUENCE</scope>
</reference>
<dbReference type="EMBL" id="MH252534">
    <property type="protein sequence ID" value="AWJ63915.1"/>
    <property type="molecule type" value="Genomic_DNA"/>
</dbReference>
<proteinExistence type="predicted"/>
<dbReference type="GeneID" id="36953283"/>
<name>A0A2S1WBG0_9APHY</name>
<dbReference type="AlphaFoldDB" id="A0A2S1WBG0"/>
<keyword evidence="2" id="KW-0496">Mitochondrion</keyword>
<keyword evidence="1" id="KW-0472">Membrane</keyword>
<dbReference type="RefSeq" id="YP_009493120.1">
    <property type="nucleotide sequence ID" value="NC_037937.1"/>
</dbReference>
<geneLocation type="mitochondrion" evidence="2"/>